<reference evidence="1 2" key="1">
    <citation type="journal article" date="2021" name="Elife">
        <title>Chloroplast acquisition without the gene transfer in kleptoplastic sea slugs, Plakobranchus ocellatus.</title>
        <authorList>
            <person name="Maeda T."/>
            <person name="Takahashi S."/>
            <person name="Yoshida T."/>
            <person name="Shimamura S."/>
            <person name="Takaki Y."/>
            <person name="Nagai Y."/>
            <person name="Toyoda A."/>
            <person name="Suzuki Y."/>
            <person name="Arimoto A."/>
            <person name="Ishii H."/>
            <person name="Satoh N."/>
            <person name="Nishiyama T."/>
            <person name="Hasebe M."/>
            <person name="Maruyama T."/>
            <person name="Minagawa J."/>
            <person name="Obokata J."/>
            <person name="Shigenobu S."/>
        </authorList>
    </citation>
    <scope>NUCLEOTIDE SEQUENCE [LARGE SCALE GENOMIC DNA]</scope>
</reference>
<gene>
    <name evidence="1" type="ORF">PoB_007451100</name>
</gene>
<keyword evidence="2" id="KW-1185">Reference proteome</keyword>
<protein>
    <submittedName>
        <fullName evidence="1">Pol polyprotein</fullName>
    </submittedName>
</protein>
<dbReference type="EMBL" id="BLXT01008368">
    <property type="protein sequence ID" value="GFO48006.1"/>
    <property type="molecule type" value="Genomic_DNA"/>
</dbReference>
<name>A0AAV4DV87_9GAST</name>
<evidence type="ECO:0000313" key="2">
    <source>
        <dbReference type="Proteomes" id="UP000735302"/>
    </source>
</evidence>
<dbReference type="AlphaFoldDB" id="A0AAV4DV87"/>
<evidence type="ECO:0000313" key="1">
    <source>
        <dbReference type="EMBL" id="GFO48006.1"/>
    </source>
</evidence>
<dbReference type="PANTHER" id="PTHR37984:SF5">
    <property type="entry name" value="PROTEIN NYNRIN-LIKE"/>
    <property type="match status" value="1"/>
</dbReference>
<organism evidence="1 2">
    <name type="scientific">Plakobranchus ocellatus</name>
    <dbReference type="NCBI Taxonomy" id="259542"/>
    <lineage>
        <taxon>Eukaryota</taxon>
        <taxon>Metazoa</taxon>
        <taxon>Spiralia</taxon>
        <taxon>Lophotrochozoa</taxon>
        <taxon>Mollusca</taxon>
        <taxon>Gastropoda</taxon>
        <taxon>Heterobranchia</taxon>
        <taxon>Euthyneura</taxon>
        <taxon>Panpulmonata</taxon>
        <taxon>Sacoglossa</taxon>
        <taxon>Placobranchoidea</taxon>
        <taxon>Plakobranchidae</taxon>
        <taxon>Plakobranchus</taxon>
    </lineage>
</organism>
<accession>A0AAV4DV87</accession>
<dbReference type="PANTHER" id="PTHR37984">
    <property type="entry name" value="PROTEIN CBG26694"/>
    <property type="match status" value="1"/>
</dbReference>
<proteinExistence type="predicted"/>
<comment type="caution">
    <text evidence="1">The sequence shown here is derived from an EMBL/GenBank/DDBJ whole genome shotgun (WGS) entry which is preliminary data.</text>
</comment>
<dbReference type="Proteomes" id="UP000735302">
    <property type="component" value="Unassembled WGS sequence"/>
</dbReference>
<sequence>MLLEEDIEAYLDSVRSSWPASDQFLNKIREQTKSDPSLSCVMKYVLEGWPEFKQDVKLTARNSFPIRGELSCWENILLKREQIVVPFALREDILEKIHAGHLGVTQCKEREQSKLFGGQESHQTFVTKSLRVMNA</sequence>
<dbReference type="InterPro" id="IPR050951">
    <property type="entry name" value="Retrovirus_Pol_polyprotein"/>
</dbReference>